<dbReference type="PANTHER" id="PTHR34595:SF2">
    <property type="entry name" value="BLR2978 PROTEIN"/>
    <property type="match status" value="1"/>
</dbReference>
<dbReference type="Pfam" id="PF14403">
    <property type="entry name" value="CP_ATPgrasp_2"/>
    <property type="match status" value="1"/>
</dbReference>
<dbReference type="Proteomes" id="UP000446658">
    <property type="component" value="Unassembled WGS sequence"/>
</dbReference>
<feature type="domain" description="Circularly permuted ATP-grasp type 2" evidence="1">
    <location>
        <begin position="95"/>
        <end position="298"/>
    </location>
</feature>
<dbReference type="InterPro" id="IPR051680">
    <property type="entry name" value="ATP-dep_Glu-Cys_Ligase-2"/>
</dbReference>
<organism evidence="2 3">
    <name type="scientific">Paludibacterium denitrificans</name>
    <dbReference type="NCBI Taxonomy" id="2675226"/>
    <lineage>
        <taxon>Bacteria</taxon>
        <taxon>Pseudomonadati</taxon>
        <taxon>Pseudomonadota</taxon>
        <taxon>Betaproteobacteria</taxon>
        <taxon>Neisseriales</taxon>
        <taxon>Chromobacteriaceae</taxon>
        <taxon>Paludibacterium</taxon>
    </lineage>
</organism>
<dbReference type="Gene3D" id="3.40.50.11290">
    <property type="match status" value="1"/>
</dbReference>
<comment type="caution">
    <text evidence="2">The sequence shown here is derived from an EMBL/GenBank/DDBJ whole genome shotgun (WGS) entry which is preliminary data.</text>
</comment>
<evidence type="ECO:0000259" key="1">
    <source>
        <dbReference type="Pfam" id="PF14403"/>
    </source>
</evidence>
<dbReference type="PANTHER" id="PTHR34595">
    <property type="entry name" value="BLR5612 PROTEIN"/>
    <property type="match status" value="1"/>
</dbReference>
<sequence>MPDTRPVSPPPDTLQHQLSAAASHLPDGHYGEWSDGQRLRAHWHQFAALEGDASPADMARKAADAACQIRDNGISYNIYAEQNGSTRPWSLDSLPFILPPAEWRQIEQGVAQRAQLLNSILADAYGPRQLLQQGLLPGALVLGHPGFLRQLDGYTPPGGIYLHIAAFDLARTPDGQWRVISQRTQAPSGLGYLLENRLIVSRLFPQAFRHMPVQHLASSYRQLLNTIHRLSPFGRRGDGTPRVVLLTPGPHNETYFEHTYLARYTGIPLVNGNDLTVRGNEVFLKTLRGLEPVQAILR</sequence>
<dbReference type="AlphaFoldDB" id="A0A844GEL3"/>
<reference evidence="2 3" key="1">
    <citation type="submission" date="2019-11" db="EMBL/GenBank/DDBJ databases">
        <title>Draft genome sequence of Paludibacterium sp. dN18-1.</title>
        <authorList>
            <person name="Im W.-T."/>
        </authorList>
    </citation>
    <scope>NUCLEOTIDE SEQUENCE [LARGE SCALE GENOMIC DNA]</scope>
    <source>
        <strain evidence="3">dN 18-1</strain>
    </source>
</reference>
<dbReference type="EMBL" id="WLYX01000001">
    <property type="protein sequence ID" value="MTD33760.1"/>
    <property type="molecule type" value="Genomic_DNA"/>
</dbReference>
<protein>
    <recommendedName>
        <fullName evidence="1">Circularly permuted ATP-grasp type 2 domain-containing protein</fullName>
    </recommendedName>
</protein>
<accession>A0A844GEL3</accession>
<gene>
    <name evidence="2" type="ORF">GKE73_14035</name>
</gene>
<dbReference type="InterPro" id="IPR025841">
    <property type="entry name" value="CP_ATPgrasp_2"/>
</dbReference>
<evidence type="ECO:0000313" key="2">
    <source>
        <dbReference type="EMBL" id="MTD33760.1"/>
    </source>
</evidence>
<evidence type="ECO:0000313" key="3">
    <source>
        <dbReference type="Proteomes" id="UP000446658"/>
    </source>
</evidence>
<name>A0A844GEL3_9NEIS</name>
<keyword evidence="3" id="KW-1185">Reference proteome</keyword>
<proteinExistence type="predicted"/>
<dbReference type="SUPFAM" id="SSF56059">
    <property type="entry name" value="Glutathione synthetase ATP-binding domain-like"/>
    <property type="match status" value="1"/>
</dbReference>